<evidence type="ECO:0000313" key="4">
    <source>
        <dbReference type="Proteomes" id="UP001201449"/>
    </source>
</evidence>
<dbReference type="PANTHER" id="PTHR46534">
    <property type="entry name" value="IGGFC_BINDING DOMAIN-CONTAINING PROTEIN"/>
    <property type="match status" value="1"/>
</dbReference>
<dbReference type="PROSITE" id="PS50093">
    <property type="entry name" value="PKD"/>
    <property type="match status" value="1"/>
</dbReference>
<keyword evidence="4" id="KW-1185">Reference proteome</keyword>
<comment type="caution">
    <text evidence="3">The sequence shown here is derived from an EMBL/GenBank/DDBJ whole genome shotgun (WGS) entry which is preliminary data.</text>
</comment>
<dbReference type="InterPro" id="IPR000601">
    <property type="entry name" value="PKD_dom"/>
</dbReference>
<organism evidence="3 4">
    <name type="scientific">Mariniradius sediminis</name>
    <dbReference type="NCBI Taxonomy" id="2909237"/>
    <lineage>
        <taxon>Bacteria</taxon>
        <taxon>Pseudomonadati</taxon>
        <taxon>Bacteroidota</taxon>
        <taxon>Cytophagia</taxon>
        <taxon>Cytophagales</taxon>
        <taxon>Cyclobacteriaceae</taxon>
        <taxon>Mariniradius</taxon>
    </lineage>
</organism>
<feature type="signal peptide" evidence="1">
    <location>
        <begin position="1"/>
        <end position="26"/>
    </location>
</feature>
<accession>A0ABS9BSI7</accession>
<dbReference type="PANTHER" id="PTHR46534:SF1">
    <property type="entry name" value="IGGFC-BINDING PROTEIN N-TERMINAL DOMAIN-CONTAINING PROTEIN"/>
    <property type="match status" value="1"/>
</dbReference>
<dbReference type="SUPFAM" id="SSF49299">
    <property type="entry name" value="PKD domain"/>
    <property type="match status" value="1"/>
</dbReference>
<reference evidence="3 4" key="1">
    <citation type="submission" date="2022-01" db="EMBL/GenBank/DDBJ databases">
        <title>Mariniradius saccharolyticus sp. nov., isolated from sediment of a river.</title>
        <authorList>
            <person name="Liu H."/>
        </authorList>
    </citation>
    <scope>NUCLEOTIDE SEQUENCE [LARGE SCALE GENOMIC DNA]</scope>
    <source>
        <strain evidence="3 4">RY-2</strain>
    </source>
</reference>
<evidence type="ECO:0000259" key="2">
    <source>
        <dbReference type="PROSITE" id="PS50093"/>
    </source>
</evidence>
<dbReference type="Gene3D" id="2.60.40.10">
    <property type="entry name" value="Immunoglobulins"/>
    <property type="match status" value="1"/>
</dbReference>
<dbReference type="CDD" id="cd00146">
    <property type="entry name" value="PKD"/>
    <property type="match status" value="1"/>
</dbReference>
<dbReference type="Pfam" id="PF13573">
    <property type="entry name" value="SprB"/>
    <property type="match status" value="2"/>
</dbReference>
<keyword evidence="1" id="KW-0732">Signal</keyword>
<dbReference type="RefSeq" id="WP_234861042.1">
    <property type="nucleotide sequence ID" value="NZ_JAKEVZ010000005.1"/>
</dbReference>
<dbReference type="EMBL" id="JAKEVZ010000005">
    <property type="protein sequence ID" value="MCF1750992.1"/>
    <property type="molecule type" value="Genomic_DNA"/>
</dbReference>
<dbReference type="Proteomes" id="UP001201449">
    <property type="component" value="Unassembled WGS sequence"/>
</dbReference>
<dbReference type="InterPro" id="IPR035986">
    <property type="entry name" value="PKD_dom_sf"/>
</dbReference>
<dbReference type="Pfam" id="PF17517">
    <property type="entry name" value="IgGFc_binding"/>
    <property type="match status" value="1"/>
</dbReference>
<evidence type="ECO:0000313" key="3">
    <source>
        <dbReference type="EMBL" id="MCF1750992.1"/>
    </source>
</evidence>
<gene>
    <name evidence="3" type="ORF">L0U89_07910</name>
</gene>
<dbReference type="Pfam" id="PF18911">
    <property type="entry name" value="PKD_4"/>
    <property type="match status" value="1"/>
</dbReference>
<dbReference type="InterPro" id="IPR025667">
    <property type="entry name" value="SprB_repeat"/>
</dbReference>
<name>A0ABS9BSI7_9BACT</name>
<evidence type="ECO:0000256" key="1">
    <source>
        <dbReference type="SAM" id="SignalP"/>
    </source>
</evidence>
<sequence length="1042" mass="113668">MVSFYRPGKVSAVAFLLLLIFFNAQGQVTTMGKEFWFGFMENNGVPPDAPDRGVVVITAAEAATGTLEYDGRTVNFSLNAGQQFMYQINDSDMLHRISGMVQNKGLYIQSSGNVSVYAFNERFRSADGTVVLPVPTLGKEYLVTSHFETMTYPVNYNANANNESLLLVAGVEDNTKIEIIPSVWTWTGQAPNVPFTISLNRGQSYQVKARGDLTGTRVRVIGENVEECKNIAVFGGNKWTSVGDCGQANDHLFQQAYPINTWGSEFFHIPLAGRSSGELVKVLASEDQTQVWVNGVNRGTLNAGKFMTLNFQQDEVASIKTDKPSAVTVFAKSQNCNDRNQPFFDQGDPFMITYSPNQQLLTSITFNALQLPSIVNHYVNVIVKTAEVDATRLDGNNIGNRFSPIPGSSEYSYARINIGAGVHSLNNRGGLIAYVYGFGYIESYGFAVGASLDNLNFLTDSEYEFDVVGERVACLGQEAAWQIVPDNELFTFFTWDFGDGTAEKKGKEVDHVFSTPGEYEVKVIAAVSENSCDQQQEVIFKVKVEEVTGEIRGIAKVCPNVEEITYGLLTEAEISKVDWEAIGGEIISEDPANNRVTVLWGPANPAAQIIAKPYNIEGCPVAPIAMTVVINPLIEALVPVGKTEICFDAEAEWTYEVGTFTSGRGYEWFIEGGEFIGSNELNTVKVKWNNPGVTGQIWYLEYSLKDDFCEGLSPKLSVLVNAELSIALQNKQDVICFGSQTGEISVLATGGKPPYVYTWSHNTNLNNGTAGNLGIGNYSVSVRDAFGCNVELTGISITQPDLLTIANIRTEPTSCFGRPDGNALVEVKGGVPPYSIDYDEFSFGNSEIALNGLEGRNYTFIVKDANGCSIPANFRIESPMPAEVDVRMVKATCPGGSNGELVVGSAKGLAPFSYVWAYDNSTGTNLTGLPKGRYEVKVRDGLGCISIGSGDLYEEVPKARMPTGFDPRDGNFGPVANCEVNYTLKVFNRWGGMVYSGREGWDGTYNGEDAPPGTYTYQIVYEATVNGIYTVDEQRGVVTLLR</sequence>
<dbReference type="InterPro" id="IPR035234">
    <property type="entry name" value="IgGFc-bd_N"/>
</dbReference>
<dbReference type="Pfam" id="PF13585">
    <property type="entry name" value="CHU_C"/>
    <property type="match status" value="1"/>
</dbReference>
<feature type="chain" id="PRO_5046821100" evidence="1">
    <location>
        <begin position="27"/>
        <end position="1042"/>
    </location>
</feature>
<proteinExistence type="predicted"/>
<protein>
    <submittedName>
        <fullName evidence="3">PKD domain-containing protein</fullName>
    </submittedName>
</protein>
<feature type="domain" description="PKD" evidence="2">
    <location>
        <begin position="493"/>
        <end position="526"/>
    </location>
</feature>
<dbReference type="InterPro" id="IPR013783">
    <property type="entry name" value="Ig-like_fold"/>
</dbReference>